<feature type="chain" id="PRO_5028849989" evidence="3">
    <location>
        <begin position="29"/>
        <end position="610"/>
    </location>
</feature>
<dbReference type="RefSeq" id="WP_210758282.1">
    <property type="nucleotide sequence ID" value="NZ_CP060139.1"/>
</dbReference>
<dbReference type="KEGG" id="chyd:H4K34_15415"/>
<keyword evidence="1 5" id="KW-0378">Hydrolase</keyword>
<proteinExistence type="predicted"/>
<feature type="domain" description="Glycosyl hydrolase family 13 catalytic" evidence="4">
    <location>
        <begin position="40"/>
        <end position="527"/>
    </location>
</feature>
<evidence type="ECO:0000259" key="4">
    <source>
        <dbReference type="SMART" id="SM00642"/>
    </source>
</evidence>
<dbReference type="Gene3D" id="2.60.40.1180">
    <property type="entry name" value="Golgi alpha-mannosidase II"/>
    <property type="match status" value="1"/>
</dbReference>
<evidence type="ECO:0000256" key="2">
    <source>
        <dbReference type="ARBA" id="ARBA00023295"/>
    </source>
</evidence>
<dbReference type="InterPro" id="IPR017853">
    <property type="entry name" value="GH"/>
</dbReference>
<name>A0A7H0VDE9_9FLAO</name>
<evidence type="ECO:0000256" key="1">
    <source>
        <dbReference type="ARBA" id="ARBA00022801"/>
    </source>
</evidence>
<dbReference type="AlphaFoldDB" id="A0A7H0VDE9"/>
<dbReference type="PANTHER" id="PTHR10357:SF210">
    <property type="entry name" value="MALTODEXTRIN GLUCOSIDASE"/>
    <property type="match status" value="1"/>
</dbReference>
<dbReference type="Gene3D" id="3.20.20.80">
    <property type="entry name" value="Glycosidases"/>
    <property type="match status" value="1"/>
</dbReference>
<dbReference type="GO" id="GO:0005975">
    <property type="term" value="P:carbohydrate metabolic process"/>
    <property type="evidence" value="ECO:0007669"/>
    <property type="project" value="InterPro"/>
</dbReference>
<dbReference type="InterPro" id="IPR013780">
    <property type="entry name" value="Glyco_hydro_b"/>
</dbReference>
<accession>A0A7H0VDE9</accession>
<dbReference type="SMART" id="SM00642">
    <property type="entry name" value="Aamy"/>
    <property type="match status" value="1"/>
</dbReference>
<dbReference type="Proteomes" id="UP000516305">
    <property type="component" value="Chromosome"/>
</dbReference>
<reference evidence="5 6" key="1">
    <citation type="submission" date="2020-08" db="EMBL/GenBank/DDBJ databases">
        <title>Croceimicrobium hydrocarbonivorans gen. nov., sp. nov., a novel marine bacterium isolated from a bacterial consortium that degrades polyethylene terephthalate.</title>
        <authorList>
            <person name="Liu R."/>
        </authorList>
    </citation>
    <scope>NUCLEOTIDE SEQUENCE [LARGE SCALE GENOMIC DNA]</scope>
    <source>
        <strain evidence="5 6">A20-9</strain>
    </source>
</reference>
<keyword evidence="2" id="KW-0326">Glycosidase</keyword>
<feature type="signal peptide" evidence="3">
    <location>
        <begin position="1"/>
        <end position="28"/>
    </location>
</feature>
<evidence type="ECO:0000313" key="5">
    <source>
        <dbReference type="EMBL" id="QNR23747.1"/>
    </source>
</evidence>
<protein>
    <submittedName>
        <fullName evidence="5">Glycoside hydrolase family 13 protein</fullName>
    </submittedName>
</protein>
<gene>
    <name evidence="5" type="ORF">H4K34_15415</name>
</gene>
<evidence type="ECO:0000313" key="6">
    <source>
        <dbReference type="Proteomes" id="UP000516305"/>
    </source>
</evidence>
<dbReference type="Pfam" id="PF00128">
    <property type="entry name" value="Alpha-amylase"/>
    <property type="match status" value="3"/>
</dbReference>
<dbReference type="InterPro" id="IPR006047">
    <property type="entry name" value="GH13_cat_dom"/>
</dbReference>
<dbReference type="EMBL" id="CP060139">
    <property type="protein sequence ID" value="QNR23747.1"/>
    <property type="molecule type" value="Genomic_DNA"/>
</dbReference>
<dbReference type="SUPFAM" id="SSF51011">
    <property type="entry name" value="Glycosyl hydrolase domain"/>
    <property type="match status" value="1"/>
</dbReference>
<keyword evidence="3" id="KW-0732">Signal</keyword>
<evidence type="ECO:0000256" key="3">
    <source>
        <dbReference type="SAM" id="SignalP"/>
    </source>
</evidence>
<dbReference type="CDD" id="cd11338">
    <property type="entry name" value="AmyAc_CMD"/>
    <property type="match status" value="1"/>
</dbReference>
<dbReference type="PANTHER" id="PTHR10357">
    <property type="entry name" value="ALPHA-AMYLASE FAMILY MEMBER"/>
    <property type="match status" value="1"/>
</dbReference>
<organism evidence="5 6">
    <name type="scientific">Croceimicrobium hydrocarbonivorans</name>
    <dbReference type="NCBI Taxonomy" id="2761580"/>
    <lineage>
        <taxon>Bacteria</taxon>
        <taxon>Pseudomonadati</taxon>
        <taxon>Bacteroidota</taxon>
        <taxon>Flavobacteriia</taxon>
        <taxon>Flavobacteriales</taxon>
        <taxon>Owenweeksiaceae</taxon>
        <taxon>Croceimicrobium</taxon>
    </lineage>
</organism>
<keyword evidence="6" id="KW-1185">Reference proteome</keyword>
<dbReference type="GO" id="GO:0016798">
    <property type="term" value="F:hydrolase activity, acting on glycosyl bonds"/>
    <property type="evidence" value="ECO:0007669"/>
    <property type="project" value="UniProtKB-KW"/>
</dbReference>
<dbReference type="SUPFAM" id="SSF51445">
    <property type="entry name" value="(Trans)glycosidases"/>
    <property type="match status" value="1"/>
</dbReference>
<sequence>MKPSPSKNHFYFFLISILFIPALQQAQAPPDWAKYAIWYQIFPERFRNGDPSNDPQIKDLAYADPQEMPEHWQIHPWGSDWYQLQEWEKANGEPELWKHLLRRRYGGDLQGIIDQLDYLQDLGINAIYLNPIFQSPSLHKYDGESYHHVDPNFGPDPEGDRALIKTENPLDPQTWVWTSADKLALELIEAVHRRGMRIIFDGVFNHMGYNSFAFADVRKNQEQSLYKDWFTIKSWDDPNTEANEFDYEGWWGVKSLPEFKEDKNGLVAGPRNYVFAATERWMNPQGKGPAFGIDGWRLDVAFCVDHQFWKDWRIHVKSLNPNAYITAELVSPLNETLPYLSGDEFDAEMNYNWAFTCTEFFINPEGKNHRSPSEFEAELKRMREAFAPEFPYAMQNLFGSHDVNRIGSHIVNRGGVNFRDWGDYFGFSKAADNPNYKVRKPRADEIQLQKLFAYFQFTYLGAPMIYYGDEVGMWGGNDPDDRKPMIWSDIQYADEVYQPDQSKKAEADKVEQNKELRAHYQKLIAIRKAHPALADGSYKVLLADDENDLFIFERMNKQERLVILINNSEKSLSVAATEYGLKGGQDLMEERPLEKEIRVLPKSAVICLSL</sequence>